<dbReference type="InterPro" id="IPR018480">
    <property type="entry name" value="PNAcMuramoyl-5peptid_Trfase_CS"/>
</dbReference>
<feature type="transmembrane region" description="Helical" evidence="8">
    <location>
        <begin position="6"/>
        <end position="28"/>
    </location>
</feature>
<dbReference type="GO" id="GO:0046872">
    <property type="term" value="F:metal ion binding"/>
    <property type="evidence" value="ECO:0007669"/>
    <property type="project" value="UniProtKB-KW"/>
</dbReference>
<keyword evidence="7" id="KW-0460">Magnesium</keyword>
<evidence type="ECO:0000256" key="5">
    <source>
        <dbReference type="ARBA" id="ARBA00022989"/>
    </source>
</evidence>
<feature type="transmembrane region" description="Helical" evidence="8">
    <location>
        <begin position="182"/>
        <end position="199"/>
    </location>
</feature>
<dbReference type="GO" id="GO:0044038">
    <property type="term" value="P:cell wall macromolecule biosynthetic process"/>
    <property type="evidence" value="ECO:0007669"/>
    <property type="project" value="TreeGrafter"/>
</dbReference>
<evidence type="ECO:0000256" key="3">
    <source>
        <dbReference type="ARBA" id="ARBA00022679"/>
    </source>
</evidence>
<gene>
    <name evidence="9" type="ORF">G4D63_11180</name>
</gene>
<keyword evidence="6 8" id="KW-0472">Membrane</keyword>
<feature type="transmembrane region" description="Helical" evidence="8">
    <location>
        <begin position="277"/>
        <end position="303"/>
    </location>
</feature>
<evidence type="ECO:0000313" key="10">
    <source>
        <dbReference type="Proteomes" id="UP000481043"/>
    </source>
</evidence>
<sequence length="348" mass="38242">MNTHLWVGMLFSFITVILVTPLVIRLAFAIGATDRPNNRKVHQVVMPRIGGLAIFIGVLIGYIASGLYKENITAITVSSLLILLLGLYDDLYEVNAKVKLLVQLFAAVIVIISGLTIDFIQIPFLGKIQLGLFKYPITLLWIIGITNTINLIDGLDGLAVGISTIVIATIAILAALNGKYLILMLSLILLGSTLAFLFYNFYPAKIFMGDVGSLFLGYCISILSLLGLYKSVTLFSFAVPMIIMGVPVFDTFFAIFRRLKNRQPITVADKGHLHHRLLLLGLSHRATVLLLYLVSMIFSVTAYVFSSTVLWGTVLLCVVLFGIIVLIKGNTGSLAQNFFIIKRRLTGK</sequence>
<keyword evidence="4 8" id="KW-0812">Transmembrane</keyword>
<keyword evidence="5 8" id="KW-1133">Transmembrane helix</keyword>
<feature type="transmembrane region" description="Helical" evidence="8">
    <location>
        <begin position="132"/>
        <end position="151"/>
    </location>
</feature>
<dbReference type="GO" id="GO:0009103">
    <property type="term" value="P:lipopolysaccharide biosynthetic process"/>
    <property type="evidence" value="ECO:0007669"/>
    <property type="project" value="TreeGrafter"/>
</dbReference>
<feature type="transmembrane region" description="Helical" evidence="8">
    <location>
        <begin position="71"/>
        <end position="88"/>
    </location>
</feature>
<comment type="subcellular location">
    <subcellularLocation>
        <location evidence="1">Cell membrane</location>
        <topology evidence="1">Multi-pass membrane protein</topology>
    </subcellularLocation>
</comment>
<evidence type="ECO:0000256" key="6">
    <source>
        <dbReference type="ARBA" id="ARBA00023136"/>
    </source>
</evidence>
<name>A0A6M0QB95_9BACI</name>
<evidence type="ECO:0000313" key="9">
    <source>
        <dbReference type="EMBL" id="NEY72288.1"/>
    </source>
</evidence>
<dbReference type="CDD" id="cd06853">
    <property type="entry name" value="GT_WecA_like"/>
    <property type="match status" value="1"/>
</dbReference>
<evidence type="ECO:0000256" key="7">
    <source>
        <dbReference type="PIRSR" id="PIRSR600715-1"/>
    </source>
</evidence>
<keyword evidence="7" id="KW-0479">Metal-binding</keyword>
<organism evidence="9 10">
    <name type="scientific">Bacillus mesophilus</name>
    <dbReference type="NCBI Taxonomy" id="1808955"/>
    <lineage>
        <taxon>Bacteria</taxon>
        <taxon>Bacillati</taxon>
        <taxon>Bacillota</taxon>
        <taxon>Bacilli</taxon>
        <taxon>Bacillales</taxon>
        <taxon>Bacillaceae</taxon>
        <taxon>Bacillus</taxon>
    </lineage>
</organism>
<dbReference type="EMBL" id="JAAIWM010000003">
    <property type="protein sequence ID" value="NEY72288.1"/>
    <property type="molecule type" value="Genomic_DNA"/>
</dbReference>
<proteinExistence type="predicted"/>
<keyword evidence="3 9" id="KW-0808">Transferase</keyword>
<keyword evidence="10" id="KW-1185">Reference proteome</keyword>
<dbReference type="PANTHER" id="PTHR22926:SF3">
    <property type="entry name" value="UNDECAPRENYL-PHOSPHATE ALPHA-N-ACETYLGLUCOSAMINYL 1-PHOSPHATE TRANSFERASE"/>
    <property type="match status" value="1"/>
</dbReference>
<feature type="transmembrane region" description="Helical" evidence="8">
    <location>
        <begin position="235"/>
        <end position="256"/>
    </location>
</feature>
<feature type="transmembrane region" description="Helical" evidence="8">
    <location>
        <begin position="158"/>
        <end position="176"/>
    </location>
</feature>
<dbReference type="InterPro" id="IPR000715">
    <property type="entry name" value="Glycosyl_transferase_4"/>
</dbReference>
<feature type="transmembrane region" description="Helical" evidence="8">
    <location>
        <begin position="49"/>
        <end position="65"/>
    </location>
</feature>
<protein>
    <submittedName>
        <fullName evidence="9">Undecaprenyl/decaprenyl-phosphate alpha-N-acetylglucosaminyl 1-phosphate transferase</fullName>
    </submittedName>
</protein>
<comment type="cofactor">
    <cofactor evidence="7">
        <name>Mg(2+)</name>
        <dbReference type="ChEBI" id="CHEBI:18420"/>
    </cofactor>
</comment>
<evidence type="ECO:0000256" key="4">
    <source>
        <dbReference type="ARBA" id="ARBA00022692"/>
    </source>
</evidence>
<reference evidence="9 10" key="1">
    <citation type="submission" date="2020-02" db="EMBL/GenBank/DDBJ databases">
        <title>Bacillus aquiflavi sp. nov., isolated from yellow water of strong flavor Chinese baijiu in Yibin region of China.</title>
        <authorList>
            <person name="Xie J."/>
        </authorList>
    </citation>
    <scope>NUCLEOTIDE SEQUENCE [LARGE SCALE GENOMIC DNA]</scope>
    <source>
        <strain evidence="9 10">SA4</strain>
    </source>
</reference>
<dbReference type="Proteomes" id="UP000481043">
    <property type="component" value="Unassembled WGS sequence"/>
</dbReference>
<dbReference type="Pfam" id="PF00953">
    <property type="entry name" value="Glycos_transf_4"/>
    <property type="match status" value="1"/>
</dbReference>
<feature type="transmembrane region" description="Helical" evidence="8">
    <location>
        <begin position="100"/>
        <end position="120"/>
    </location>
</feature>
<evidence type="ECO:0000256" key="8">
    <source>
        <dbReference type="SAM" id="Phobius"/>
    </source>
</evidence>
<dbReference type="GO" id="GO:0071555">
    <property type="term" value="P:cell wall organization"/>
    <property type="evidence" value="ECO:0007669"/>
    <property type="project" value="TreeGrafter"/>
</dbReference>
<keyword evidence="2" id="KW-1003">Cell membrane</keyword>
<feature type="transmembrane region" description="Helical" evidence="8">
    <location>
        <begin position="309"/>
        <end position="327"/>
    </location>
</feature>
<feature type="transmembrane region" description="Helical" evidence="8">
    <location>
        <begin position="211"/>
        <end position="229"/>
    </location>
</feature>
<dbReference type="GO" id="GO:0005886">
    <property type="term" value="C:plasma membrane"/>
    <property type="evidence" value="ECO:0007669"/>
    <property type="project" value="UniProtKB-SubCell"/>
</dbReference>
<comment type="caution">
    <text evidence="9">The sequence shown here is derived from an EMBL/GenBank/DDBJ whole genome shotgun (WGS) entry which is preliminary data.</text>
</comment>
<dbReference type="AlphaFoldDB" id="A0A6M0QB95"/>
<evidence type="ECO:0000256" key="2">
    <source>
        <dbReference type="ARBA" id="ARBA00022475"/>
    </source>
</evidence>
<dbReference type="PROSITE" id="PS01348">
    <property type="entry name" value="MRAY_2"/>
    <property type="match status" value="1"/>
</dbReference>
<feature type="binding site" evidence="7">
    <location>
        <position position="150"/>
    </location>
    <ligand>
        <name>Mg(2+)</name>
        <dbReference type="ChEBI" id="CHEBI:18420"/>
    </ligand>
</feature>
<dbReference type="RefSeq" id="WP_163179739.1">
    <property type="nucleotide sequence ID" value="NZ_JAAIWM010000003.1"/>
</dbReference>
<feature type="binding site" evidence="7">
    <location>
        <position position="210"/>
    </location>
    <ligand>
        <name>Mg(2+)</name>
        <dbReference type="ChEBI" id="CHEBI:18420"/>
    </ligand>
</feature>
<evidence type="ECO:0000256" key="1">
    <source>
        <dbReference type="ARBA" id="ARBA00004651"/>
    </source>
</evidence>
<accession>A0A6M0QB95</accession>
<dbReference type="GO" id="GO:0016780">
    <property type="term" value="F:phosphotransferase activity, for other substituted phosphate groups"/>
    <property type="evidence" value="ECO:0007669"/>
    <property type="project" value="InterPro"/>
</dbReference>
<dbReference type="PANTHER" id="PTHR22926">
    <property type="entry name" value="PHOSPHO-N-ACETYLMURAMOYL-PENTAPEPTIDE-TRANSFERASE"/>
    <property type="match status" value="1"/>
</dbReference>